<comment type="caution">
    <text evidence="2">The sequence shown here is derived from an EMBL/GenBank/DDBJ whole genome shotgun (WGS) entry which is preliminary data.</text>
</comment>
<dbReference type="InterPro" id="IPR050281">
    <property type="entry name" value="Flavin_monoamine_oxidase"/>
</dbReference>
<reference evidence="2" key="1">
    <citation type="submission" date="2020-02" db="EMBL/GenBank/DDBJ databases">
        <authorList>
            <person name="Palmer J.M."/>
        </authorList>
    </citation>
    <scope>NUCLEOTIDE SEQUENCE</scope>
    <source>
        <strain evidence="2">EPUS1.4</strain>
        <tissue evidence="2">Thallus</tissue>
    </source>
</reference>
<accession>A0A8H7AAN7</accession>
<dbReference type="SUPFAM" id="SSF54373">
    <property type="entry name" value="FAD-linked reductases, C-terminal domain"/>
    <property type="match status" value="1"/>
</dbReference>
<dbReference type="Gene3D" id="3.50.50.60">
    <property type="entry name" value="FAD/NAD(P)-binding domain"/>
    <property type="match status" value="1"/>
</dbReference>
<dbReference type="EMBL" id="JAACFV010000112">
    <property type="protein sequence ID" value="KAF7505313.1"/>
    <property type="molecule type" value="Genomic_DNA"/>
</dbReference>
<dbReference type="InterPro" id="IPR036188">
    <property type="entry name" value="FAD/NAD-bd_sf"/>
</dbReference>
<dbReference type="Proteomes" id="UP000606974">
    <property type="component" value="Unassembled WGS sequence"/>
</dbReference>
<dbReference type="SUPFAM" id="SSF51905">
    <property type="entry name" value="FAD/NAD(P)-binding domain"/>
    <property type="match status" value="1"/>
</dbReference>
<dbReference type="GO" id="GO:0006338">
    <property type="term" value="P:chromatin remodeling"/>
    <property type="evidence" value="ECO:0007669"/>
    <property type="project" value="TreeGrafter"/>
</dbReference>
<organism evidence="2 3">
    <name type="scientific">Endocarpon pusillum</name>
    <dbReference type="NCBI Taxonomy" id="364733"/>
    <lineage>
        <taxon>Eukaryota</taxon>
        <taxon>Fungi</taxon>
        <taxon>Dikarya</taxon>
        <taxon>Ascomycota</taxon>
        <taxon>Pezizomycotina</taxon>
        <taxon>Eurotiomycetes</taxon>
        <taxon>Chaetothyriomycetidae</taxon>
        <taxon>Verrucariales</taxon>
        <taxon>Verrucariaceae</taxon>
        <taxon>Endocarpon</taxon>
    </lineage>
</organism>
<evidence type="ECO:0000259" key="1">
    <source>
        <dbReference type="Pfam" id="PF01593"/>
    </source>
</evidence>
<sequence length="553" mass="61083">MQQAIRPRGRIPNIAIIGAGISGLRCADVLIRSGARVTIYEARDRIGGRVHQVELGGRLMDTGANWIHGSQSNPIADIAERTNTTTTFLEDSEAIIDTKGNRMDNRVASELSEAVWGIIAKAFRYSDEHSAEIDKCQSLMDYFQELVNEVTEDASMQALVLQQAQMWGAFVGDPIERQSLKFFFLEECIDGENAFVAGTYKKILAEIAATALADADIRLNEEVVFFHAHHDPQSTLPAPVTIQTRSGTQHTYDEVVLTAPLGWLKRHKYDAFPPDSPLPSRLLQAIDNISYSRLEKVYITFPTAFWQQDTSTAASHLDDSPTSNLSSSSASSAQSGPSTYPWFTHFSTPDYAPHPPDIPWNQVLVNLAALPDTTSHPTLLFYIYGACATHLVNLIQDMPVSTSPSSIYHQTLRTFFEPYYSRLPNYDVLSPSCAPSAFLATKWQLDPFAGNGAYTNFQVGLENADKDIEVMREGIGEERRLWLAGEHTAPFLTLGTTTGAYWSGEGVARRIVNLYDALEVSEAAVGEEVDEEKMKKVPNVEKRDAANANGLAL</sequence>
<evidence type="ECO:0000313" key="2">
    <source>
        <dbReference type="EMBL" id="KAF7505313.1"/>
    </source>
</evidence>
<dbReference type="OrthoDB" id="5046242at2759"/>
<dbReference type="Pfam" id="PF01593">
    <property type="entry name" value="Amino_oxidase"/>
    <property type="match status" value="2"/>
</dbReference>
<feature type="domain" description="Amine oxidase" evidence="1">
    <location>
        <begin position="21"/>
        <end position="368"/>
    </location>
</feature>
<evidence type="ECO:0000313" key="3">
    <source>
        <dbReference type="Proteomes" id="UP000606974"/>
    </source>
</evidence>
<dbReference type="GO" id="GO:0003682">
    <property type="term" value="F:chromatin binding"/>
    <property type="evidence" value="ECO:0007669"/>
    <property type="project" value="TreeGrafter"/>
</dbReference>
<dbReference type="GO" id="GO:0016491">
    <property type="term" value="F:oxidoreductase activity"/>
    <property type="evidence" value="ECO:0007669"/>
    <property type="project" value="InterPro"/>
</dbReference>
<proteinExistence type="predicted"/>
<dbReference type="AlphaFoldDB" id="A0A8H7AAN7"/>
<keyword evidence="3" id="KW-1185">Reference proteome</keyword>
<dbReference type="PANTHER" id="PTHR10742:SF414">
    <property type="entry name" value="CONTAINING AMINE OXIDASE, PUTATIVE (AFU_ORTHOLOGUE AFUA_3G12150)-RELATED"/>
    <property type="match status" value="1"/>
</dbReference>
<name>A0A8H7AAN7_9EURO</name>
<dbReference type="InterPro" id="IPR002937">
    <property type="entry name" value="Amino_oxidase"/>
</dbReference>
<dbReference type="PRINTS" id="PR00419">
    <property type="entry name" value="ADXRDTASE"/>
</dbReference>
<protein>
    <recommendedName>
        <fullName evidence="1">Amine oxidase domain-containing protein</fullName>
    </recommendedName>
</protein>
<feature type="domain" description="Amine oxidase" evidence="1">
    <location>
        <begin position="435"/>
        <end position="511"/>
    </location>
</feature>
<dbReference type="Gene3D" id="3.90.660.10">
    <property type="match status" value="1"/>
</dbReference>
<gene>
    <name evidence="2" type="ORF">GJ744_001016</name>
</gene>
<dbReference type="PANTHER" id="PTHR10742">
    <property type="entry name" value="FLAVIN MONOAMINE OXIDASE"/>
    <property type="match status" value="1"/>
</dbReference>
<dbReference type="GO" id="GO:0050660">
    <property type="term" value="F:flavin adenine dinucleotide binding"/>
    <property type="evidence" value="ECO:0007669"/>
    <property type="project" value="TreeGrafter"/>
</dbReference>